<accession>A0A3B3QDL6</accession>
<dbReference type="InterPro" id="IPR027904">
    <property type="entry name" value="DUF4587"/>
</dbReference>
<sequence>MAWIDSTYSQIQPCHQDTENVQIIQQPAPQQPTTIFQQIQPVVPYPSQLIRRAHVKEDLVELMMIQNAQMHQVIMSNMTMSALNSFGYCQAPPATEPITHPVTAEDESPEICHHYYQSVPFCLSPSWIIPPQPQPGIAYQACSDHQAPVVTSLRDSQQNRLWQDGKTDSGGDQLR</sequence>
<name>A0A3B3QDL6_9TELE</name>
<feature type="domain" description="DUF4587" evidence="2">
    <location>
        <begin position="51"/>
        <end position="115"/>
    </location>
</feature>
<feature type="compositionally biased region" description="Basic and acidic residues" evidence="1">
    <location>
        <begin position="163"/>
        <end position="175"/>
    </location>
</feature>
<proteinExistence type="predicted"/>
<reference evidence="3" key="2">
    <citation type="submission" date="2025-09" db="UniProtKB">
        <authorList>
            <consortium name="Ensembl"/>
        </authorList>
    </citation>
    <scope>IDENTIFICATION</scope>
</reference>
<dbReference type="AlphaFoldDB" id="A0A3B3QDL6"/>
<dbReference type="PANTHER" id="PTHR28604">
    <property type="match status" value="1"/>
</dbReference>
<evidence type="ECO:0000256" key="1">
    <source>
        <dbReference type="SAM" id="MobiDB-lite"/>
    </source>
</evidence>
<evidence type="ECO:0000313" key="3">
    <source>
        <dbReference type="Ensembl" id="ENSPKIP00000003700.1"/>
    </source>
</evidence>
<evidence type="ECO:0000259" key="2">
    <source>
        <dbReference type="Pfam" id="PF15248"/>
    </source>
</evidence>
<dbReference type="GeneTree" id="ENSGT00940000168169"/>
<dbReference type="PANTHER" id="PTHR28604:SF1">
    <property type="entry name" value="PROLINE-RICH PROTEIN 29"/>
    <property type="match status" value="1"/>
</dbReference>
<feature type="region of interest" description="Disordered" evidence="1">
    <location>
        <begin position="155"/>
        <end position="175"/>
    </location>
</feature>
<dbReference type="Ensembl" id="ENSPKIT00000027665.1">
    <property type="protein sequence ID" value="ENSPKIP00000003700.1"/>
    <property type="gene ID" value="ENSPKIG00000021098.1"/>
</dbReference>
<dbReference type="InterPro" id="IPR038915">
    <property type="entry name" value="PRR29-like"/>
</dbReference>
<reference evidence="3" key="1">
    <citation type="submission" date="2025-08" db="UniProtKB">
        <authorList>
            <consortium name="Ensembl"/>
        </authorList>
    </citation>
    <scope>IDENTIFICATION</scope>
</reference>
<keyword evidence="4" id="KW-1185">Reference proteome</keyword>
<organism evidence="3 4">
    <name type="scientific">Paramormyrops kingsleyae</name>
    <dbReference type="NCBI Taxonomy" id="1676925"/>
    <lineage>
        <taxon>Eukaryota</taxon>
        <taxon>Metazoa</taxon>
        <taxon>Chordata</taxon>
        <taxon>Craniata</taxon>
        <taxon>Vertebrata</taxon>
        <taxon>Euteleostomi</taxon>
        <taxon>Actinopterygii</taxon>
        <taxon>Neopterygii</taxon>
        <taxon>Teleostei</taxon>
        <taxon>Osteoglossocephala</taxon>
        <taxon>Osteoglossomorpha</taxon>
        <taxon>Osteoglossiformes</taxon>
        <taxon>Mormyridae</taxon>
        <taxon>Paramormyrops</taxon>
    </lineage>
</organism>
<protein>
    <recommendedName>
        <fullName evidence="2">DUF4587 domain-containing protein</fullName>
    </recommendedName>
</protein>
<evidence type="ECO:0000313" key="4">
    <source>
        <dbReference type="Proteomes" id="UP000261540"/>
    </source>
</evidence>
<dbReference type="Pfam" id="PF15248">
    <property type="entry name" value="DUF4587"/>
    <property type="match status" value="1"/>
</dbReference>
<dbReference type="Proteomes" id="UP000261540">
    <property type="component" value="Unplaced"/>
</dbReference>